<feature type="region of interest" description="Disordered" evidence="2">
    <location>
        <begin position="264"/>
        <end position="341"/>
    </location>
</feature>
<evidence type="ECO:0000313" key="4">
    <source>
        <dbReference type="EMBL" id="CAG8758649.1"/>
    </source>
</evidence>
<dbReference type="EMBL" id="CAJVPV010039563">
    <property type="protein sequence ID" value="CAG8758649.1"/>
    <property type="molecule type" value="Genomic_DNA"/>
</dbReference>
<proteinExistence type="predicted"/>
<dbReference type="AlphaFoldDB" id="A0A9N9J0X5"/>
<keyword evidence="1" id="KW-0378">Hydrolase</keyword>
<dbReference type="InterPro" id="IPR050300">
    <property type="entry name" value="GDXG_lipolytic_enzyme"/>
</dbReference>
<feature type="compositionally biased region" description="Basic residues" evidence="2">
    <location>
        <begin position="276"/>
        <end position="293"/>
    </location>
</feature>
<dbReference type="PANTHER" id="PTHR48081:SF31">
    <property type="entry name" value="STERYL ACETYL HYDROLASE MUG81-RELATED"/>
    <property type="match status" value="1"/>
</dbReference>
<dbReference type="OrthoDB" id="408631at2759"/>
<dbReference type="Pfam" id="PF07859">
    <property type="entry name" value="Abhydrolase_3"/>
    <property type="match status" value="1"/>
</dbReference>
<feature type="non-terminal residue" evidence="4">
    <location>
        <position position="1"/>
    </location>
</feature>
<gene>
    <name evidence="4" type="ORF">AMORRO_LOCUS15771</name>
</gene>
<sequence length="367" mass="40859">TAIRTIKRSLNSSLSTIRSNSAFIESPLKASRCSEPIEPVTNVTGVKGHWLGPKIWKGKQAQAILLHVHDIGYVSSPSGIQSLCYLLRTLRTKHDKHVRIFVVDHALAPENPYPNGLCSVKRAYRWLTASGIPGSQNVFLCGTSTGGTLILALLQKLYTTSTLPRPLGVILISPWVEVSCDALSYFTNSKFDILTTYFCQLATRSYLFGEDDNSINGKDIENFQKDQREIAAWLEGIECASNSIDEKKNVENNEKNAEWKHEVVNVKNHSGEDNKPKKKRRGSRASRNSRKSRNTGGSRKPSSSETERKTGMASARSSLTSVADEVQKEKKLAKRASTIRFSDSLEIHTQADLDDIANIKRGSWIRK</sequence>
<accession>A0A9N9J0X5</accession>
<evidence type="ECO:0000256" key="2">
    <source>
        <dbReference type="SAM" id="MobiDB-lite"/>
    </source>
</evidence>
<dbReference type="PANTHER" id="PTHR48081">
    <property type="entry name" value="AB HYDROLASE SUPERFAMILY PROTEIN C4A8.06C"/>
    <property type="match status" value="1"/>
</dbReference>
<dbReference type="SUPFAM" id="SSF53474">
    <property type="entry name" value="alpha/beta-Hydrolases"/>
    <property type="match status" value="1"/>
</dbReference>
<organism evidence="4 5">
    <name type="scientific">Acaulospora morrowiae</name>
    <dbReference type="NCBI Taxonomy" id="94023"/>
    <lineage>
        <taxon>Eukaryota</taxon>
        <taxon>Fungi</taxon>
        <taxon>Fungi incertae sedis</taxon>
        <taxon>Mucoromycota</taxon>
        <taxon>Glomeromycotina</taxon>
        <taxon>Glomeromycetes</taxon>
        <taxon>Diversisporales</taxon>
        <taxon>Acaulosporaceae</taxon>
        <taxon>Acaulospora</taxon>
    </lineage>
</organism>
<feature type="non-terminal residue" evidence="4">
    <location>
        <position position="367"/>
    </location>
</feature>
<name>A0A9N9J0X5_9GLOM</name>
<keyword evidence="5" id="KW-1185">Reference proteome</keyword>
<feature type="domain" description="Alpha/beta hydrolase fold-3" evidence="3">
    <location>
        <begin position="97"/>
        <end position="211"/>
    </location>
</feature>
<protein>
    <submittedName>
        <fullName evidence="4">6758_t:CDS:1</fullName>
    </submittedName>
</protein>
<dbReference type="Gene3D" id="3.40.50.1820">
    <property type="entry name" value="alpha/beta hydrolase"/>
    <property type="match status" value="1"/>
</dbReference>
<reference evidence="4" key="1">
    <citation type="submission" date="2021-06" db="EMBL/GenBank/DDBJ databases">
        <authorList>
            <person name="Kallberg Y."/>
            <person name="Tangrot J."/>
            <person name="Rosling A."/>
        </authorList>
    </citation>
    <scope>NUCLEOTIDE SEQUENCE</scope>
    <source>
        <strain evidence="4">CL551</strain>
    </source>
</reference>
<feature type="compositionally biased region" description="Polar residues" evidence="2">
    <location>
        <begin position="294"/>
        <end position="304"/>
    </location>
</feature>
<evidence type="ECO:0000313" key="5">
    <source>
        <dbReference type="Proteomes" id="UP000789342"/>
    </source>
</evidence>
<comment type="caution">
    <text evidence="4">The sequence shown here is derived from an EMBL/GenBank/DDBJ whole genome shotgun (WGS) entry which is preliminary data.</text>
</comment>
<evidence type="ECO:0000259" key="3">
    <source>
        <dbReference type="Pfam" id="PF07859"/>
    </source>
</evidence>
<evidence type="ECO:0000256" key="1">
    <source>
        <dbReference type="ARBA" id="ARBA00022801"/>
    </source>
</evidence>
<feature type="compositionally biased region" description="Basic and acidic residues" evidence="2">
    <location>
        <begin position="264"/>
        <end position="275"/>
    </location>
</feature>
<dbReference type="Proteomes" id="UP000789342">
    <property type="component" value="Unassembled WGS sequence"/>
</dbReference>
<dbReference type="InterPro" id="IPR029058">
    <property type="entry name" value="AB_hydrolase_fold"/>
</dbReference>
<dbReference type="GO" id="GO:0016787">
    <property type="term" value="F:hydrolase activity"/>
    <property type="evidence" value="ECO:0007669"/>
    <property type="project" value="UniProtKB-KW"/>
</dbReference>
<dbReference type="InterPro" id="IPR013094">
    <property type="entry name" value="AB_hydrolase_3"/>
</dbReference>